<dbReference type="AlphaFoldDB" id="A0A418ZRH0"/>
<keyword evidence="6 12" id="KW-0479">Metal-binding</keyword>
<comment type="subunit">
    <text evidence="3 12">Monomer.</text>
</comment>
<reference evidence="14 15" key="1">
    <citation type="submission" date="2018-09" db="EMBL/GenBank/DDBJ databases">
        <title>Paracoccus onubensis nov. sp. a moderate halophilic bacterium isolated from Gruta de las Maravillas (Aracena, Spain).</title>
        <authorList>
            <person name="Jurado V."/>
            <person name="Gutierrez-Patricio S."/>
            <person name="Gonzalez-Pimentel J.L."/>
            <person name="Laiz L."/>
            <person name="Saiz-Jimenez C."/>
        </authorList>
    </citation>
    <scope>NUCLEOTIDE SEQUENCE [LARGE SCALE GENOMIC DNA]</scope>
    <source>
        <strain evidence="14 15">DSM 19484</strain>
    </source>
</reference>
<dbReference type="InterPro" id="IPR024909">
    <property type="entry name" value="Cys-tRNA/MSH_ligase"/>
</dbReference>
<evidence type="ECO:0000256" key="11">
    <source>
        <dbReference type="ARBA" id="ARBA00023146"/>
    </source>
</evidence>
<dbReference type="Pfam" id="PF01406">
    <property type="entry name" value="tRNA-synt_1e"/>
    <property type="match status" value="1"/>
</dbReference>
<dbReference type="Proteomes" id="UP000285530">
    <property type="component" value="Unassembled WGS sequence"/>
</dbReference>
<dbReference type="InterPro" id="IPR015803">
    <property type="entry name" value="Cys-tRNA-ligase"/>
</dbReference>
<dbReference type="EMBL" id="QZEV01000098">
    <property type="protein sequence ID" value="RJK99212.1"/>
    <property type="molecule type" value="Genomic_DNA"/>
</dbReference>
<evidence type="ECO:0000256" key="4">
    <source>
        <dbReference type="ARBA" id="ARBA00022490"/>
    </source>
</evidence>
<proteinExistence type="inferred from homology"/>
<evidence type="ECO:0000256" key="12">
    <source>
        <dbReference type="HAMAP-Rule" id="MF_00041"/>
    </source>
</evidence>
<comment type="caution">
    <text evidence="14">The sequence shown here is derived from an EMBL/GenBank/DDBJ whole genome shotgun (WGS) entry which is preliminary data.</text>
</comment>
<feature type="binding site" evidence="12">
    <location>
        <position position="221"/>
    </location>
    <ligand>
        <name>Zn(2+)</name>
        <dbReference type="ChEBI" id="CHEBI:29105"/>
    </ligand>
</feature>
<comment type="catalytic activity">
    <reaction evidence="12">
        <text>tRNA(Cys) + L-cysteine + ATP = L-cysteinyl-tRNA(Cys) + AMP + diphosphate</text>
        <dbReference type="Rhea" id="RHEA:17773"/>
        <dbReference type="Rhea" id="RHEA-COMP:9661"/>
        <dbReference type="Rhea" id="RHEA-COMP:9679"/>
        <dbReference type="ChEBI" id="CHEBI:30616"/>
        <dbReference type="ChEBI" id="CHEBI:33019"/>
        <dbReference type="ChEBI" id="CHEBI:35235"/>
        <dbReference type="ChEBI" id="CHEBI:78442"/>
        <dbReference type="ChEBI" id="CHEBI:78517"/>
        <dbReference type="ChEBI" id="CHEBI:456215"/>
        <dbReference type="EC" id="6.1.1.16"/>
    </reaction>
</comment>
<dbReference type="SUPFAM" id="SSF47323">
    <property type="entry name" value="Anticodon-binding domain of a subclass of class I aminoacyl-tRNA synthetases"/>
    <property type="match status" value="1"/>
</dbReference>
<feature type="domain" description="Cysteinyl-tRNA synthetase class Ia DALR" evidence="13">
    <location>
        <begin position="349"/>
        <end position="397"/>
    </location>
</feature>
<feature type="binding site" evidence="12">
    <location>
        <position position="246"/>
    </location>
    <ligand>
        <name>Zn(2+)</name>
        <dbReference type="ChEBI" id="CHEBI:29105"/>
    </ligand>
</feature>
<dbReference type="GO" id="GO:0006423">
    <property type="term" value="P:cysteinyl-tRNA aminoacylation"/>
    <property type="evidence" value="ECO:0007669"/>
    <property type="project" value="UniProtKB-UniRule"/>
</dbReference>
<evidence type="ECO:0000256" key="7">
    <source>
        <dbReference type="ARBA" id="ARBA00022741"/>
    </source>
</evidence>
<dbReference type="GO" id="GO:0005524">
    <property type="term" value="F:ATP binding"/>
    <property type="evidence" value="ECO:0007669"/>
    <property type="project" value="UniProtKB-UniRule"/>
</dbReference>
<sequence>MTQIRLTNTRTRTKEVLVPIDPANLRLYLCGPTVYDRAHLGNARPVLVFDLLVRLLRHVYGEGAVTYVRNFTDVDDKINAEAQRRREAGSPLSLEALIAERTEETIGWYHADMDALGAARPDHEPRATAYVGQMVAMTADLIAKGHAYAAEGHVLFDVRSFPDYGKLSGRSVDDMIAGARVEVAPFKRDPMDFVLWKPSSDDLPGWDSPWGRGRPGWHIECSAMSAALLGPHFDIHGGGMDLQFPHHENEIAQSCCAHPGAGFANVWLHNEMLQVEGRKMSKSLGNFFTVRDLLDRGVPGEVIRFVMLSTHYRKPMDWTEAKAHDAEAVLRRWHGIVAGIEPAPIPAPAVIAALADDLNAAGAIAALHDLAAKGDGAGLLASARMLGLLLPGMGDWARAGDGVAARIEALLEARMAARKARDFAAADAIRDGFAAAGVAVKDTAQGAEWSLSPGFDAEALARLAEAHGA</sequence>
<dbReference type="PANTHER" id="PTHR10890:SF3">
    <property type="entry name" value="CYSTEINE--TRNA LIGASE, CYTOPLASMIC"/>
    <property type="match status" value="1"/>
</dbReference>
<dbReference type="InterPro" id="IPR015273">
    <property type="entry name" value="Cys-tRNA-synt_Ia_DALR"/>
</dbReference>
<dbReference type="InterPro" id="IPR009080">
    <property type="entry name" value="tRNAsynth_Ia_anticodon-bd"/>
</dbReference>
<dbReference type="InterPro" id="IPR056411">
    <property type="entry name" value="CysS_C"/>
</dbReference>
<evidence type="ECO:0000259" key="13">
    <source>
        <dbReference type="SMART" id="SM00840"/>
    </source>
</evidence>
<keyword evidence="10 12" id="KW-0648">Protein biosynthesis</keyword>
<evidence type="ECO:0000256" key="1">
    <source>
        <dbReference type="ARBA" id="ARBA00004496"/>
    </source>
</evidence>
<gene>
    <name evidence="12" type="primary">cysS</name>
    <name evidence="14" type="ORF">D3P06_14880</name>
</gene>
<dbReference type="Gene3D" id="1.20.120.1910">
    <property type="entry name" value="Cysteine-tRNA ligase, C-terminal anti-codon recognition domain"/>
    <property type="match status" value="1"/>
</dbReference>
<keyword evidence="4 12" id="KW-0963">Cytoplasm</keyword>
<dbReference type="HAMAP" id="MF_00041">
    <property type="entry name" value="Cys_tRNA_synth"/>
    <property type="match status" value="1"/>
</dbReference>
<evidence type="ECO:0000256" key="10">
    <source>
        <dbReference type="ARBA" id="ARBA00022917"/>
    </source>
</evidence>
<dbReference type="GO" id="GO:0005829">
    <property type="term" value="C:cytosol"/>
    <property type="evidence" value="ECO:0007669"/>
    <property type="project" value="TreeGrafter"/>
</dbReference>
<dbReference type="OrthoDB" id="9815130at2"/>
<evidence type="ECO:0000256" key="2">
    <source>
        <dbReference type="ARBA" id="ARBA00005594"/>
    </source>
</evidence>
<dbReference type="GO" id="GO:0008270">
    <property type="term" value="F:zinc ion binding"/>
    <property type="evidence" value="ECO:0007669"/>
    <property type="project" value="UniProtKB-UniRule"/>
</dbReference>
<dbReference type="EC" id="6.1.1.16" evidence="12"/>
<keyword evidence="15" id="KW-1185">Reference proteome</keyword>
<dbReference type="InterPro" id="IPR032678">
    <property type="entry name" value="tRNA-synt_1_cat_dom"/>
</dbReference>
<dbReference type="CDD" id="cd00672">
    <property type="entry name" value="CysRS_core"/>
    <property type="match status" value="1"/>
</dbReference>
<evidence type="ECO:0000256" key="8">
    <source>
        <dbReference type="ARBA" id="ARBA00022833"/>
    </source>
</evidence>
<organism evidence="14 15">
    <name type="scientific">Paracoccus aestuarii</name>
    <dbReference type="NCBI Taxonomy" id="453842"/>
    <lineage>
        <taxon>Bacteria</taxon>
        <taxon>Pseudomonadati</taxon>
        <taxon>Pseudomonadota</taxon>
        <taxon>Alphaproteobacteria</taxon>
        <taxon>Rhodobacterales</taxon>
        <taxon>Paracoccaceae</taxon>
        <taxon>Paracoccus</taxon>
    </lineage>
</organism>
<keyword evidence="5 12" id="KW-0436">Ligase</keyword>
<feature type="binding site" evidence="12">
    <location>
        <position position="282"/>
    </location>
    <ligand>
        <name>ATP</name>
        <dbReference type="ChEBI" id="CHEBI:30616"/>
    </ligand>
</feature>
<dbReference type="InterPro" id="IPR014729">
    <property type="entry name" value="Rossmann-like_a/b/a_fold"/>
</dbReference>
<evidence type="ECO:0000313" key="15">
    <source>
        <dbReference type="Proteomes" id="UP000285530"/>
    </source>
</evidence>
<evidence type="ECO:0000256" key="9">
    <source>
        <dbReference type="ARBA" id="ARBA00022840"/>
    </source>
</evidence>
<protein>
    <recommendedName>
        <fullName evidence="12">Cysteine--tRNA ligase</fullName>
        <ecNumber evidence="12">6.1.1.16</ecNumber>
    </recommendedName>
    <alternativeName>
        <fullName evidence="12">Cysteinyl-tRNA synthetase</fullName>
        <shortName evidence="12">CysRS</shortName>
    </alternativeName>
</protein>
<comment type="similarity">
    <text evidence="2 12">Belongs to the class-I aminoacyl-tRNA synthetase family.</text>
</comment>
<dbReference type="SUPFAM" id="SSF52374">
    <property type="entry name" value="Nucleotidylyl transferase"/>
    <property type="match status" value="1"/>
</dbReference>
<name>A0A418ZRH0_9RHOB</name>
<comment type="subcellular location">
    <subcellularLocation>
        <location evidence="1 12">Cytoplasm</location>
    </subcellularLocation>
</comment>
<evidence type="ECO:0000256" key="6">
    <source>
        <dbReference type="ARBA" id="ARBA00022723"/>
    </source>
</evidence>
<keyword evidence="7 12" id="KW-0547">Nucleotide-binding</keyword>
<dbReference type="PANTHER" id="PTHR10890">
    <property type="entry name" value="CYSTEINYL-TRNA SYNTHETASE"/>
    <property type="match status" value="1"/>
</dbReference>
<dbReference type="RefSeq" id="WP_119887297.1">
    <property type="nucleotide sequence ID" value="NZ_CP067169.1"/>
</dbReference>
<dbReference type="Pfam" id="PF23493">
    <property type="entry name" value="CysS_C"/>
    <property type="match status" value="1"/>
</dbReference>
<keyword evidence="11 12" id="KW-0030">Aminoacyl-tRNA synthetase</keyword>
<dbReference type="NCBIfam" id="TIGR00435">
    <property type="entry name" value="cysS"/>
    <property type="match status" value="1"/>
</dbReference>
<dbReference type="SMART" id="SM00840">
    <property type="entry name" value="DALR_2"/>
    <property type="match status" value="1"/>
</dbReference>
<evidence type="ECO:0000313" key="14">
    <source>
        <dbReference type="EMBL" id="RJK99212.1"/>
    </source>
</evidence>
<feature type="binding site" evidence="12">
    <location>
        <position position="250"/>
    </location>
    <ligand>
        <name>Zn(2+)</name>
        <dbReference type="ChEBI" id="CHEBI:29105"/>
    </ligand>
</feature>
<accession>A0A418ZRH0</accession>
<dbReference type="GO" id="GO:0004817">
    <property type="term" value="F:cysteine-tRNA ligase activity"/>
    <property type="evidence" value="ECO:0007669"/>
    <property type="project" value="UniProtKB-UniRule"/>
</dbReference>
<evidence type="ECO:0000256" key="3">
    <source>
        <dbReference type="ARBA" id="ARBA00011245"/>
    </source>
</evidence>
<dbReference type="PRINTS" id="PR00983">
    <property type="entry name" value="TRNASYNTHCYS"/>
</dbReference>
<feature type="short sequence motif" description="'KMSKS' region" evidence="12">
    <location>
        <begin position="279"/>
        <end position="283"/>
    </location>
</feature>
<comment type="cofactor">
    <cofactor evidence="12">
        <name>Zn(2+)</name>
        <dbReference type="ChEBI" id="CHEBI:29105"/>
    </cofactor>
    <text evidence="12">Binds 1 zinc ion per subunit.</text>
</comment>
<feature type="short sequence motif" description="'HIGH' region" evidence="12">
    <location>
        <begin position="32"/>
        <end position="42"/>
    </location>
</feature>
<dbReference type="Gene3D" id="3.40.50.620">
    <property type="entry name" value="HUPs"/>
    <property type="match status" value="1"/>
</dbReference>
<evidence type="ECO:0000256" key="5">
    <source>
        <dbReference type="ARBA" id="ARBA00022598"/>
    </source>
</evidence>
<keyword evidence="8 12" id="KW-0862">Zinc</keyword>
<feature type="binding site" evidence="12">
    <location>
        <position position="30"/>
    </location>
    <ligand>
        <name>Zn(2+)</name>
        <dbReference type="ChEBI" id="CHEBI:29105"/>
    </ligand>
</feature>
<keyword evidence="9 12" id="KW-0067">ATP-binding</keyword>